<protein>
    <recommendedName>
        <fullName evidence="5">Type II restriction endonuclease</fullName>
    </recommendedName>
</protein>
<dbReference type="OrthoDB" id="6807706at2"/>
<evidence type="ECO:0008006" key="5">
    <source>
        <dbReference type="Google" id="ProtNLM"/>
    </source>
</evidence>
<accession>A0A2N5GQ31</accession>
<gene>
    <name evidence="1" type="ORF">CU635_05385</name>
    <name evidence="2" type="ORF">CVD25_13630</name>
</gene>
<keyword evidence="4" id="KW-1185">Reference proteome</keyword>
<dbReference type="EMBL" id="PGVA01000010">
    <property type="protein sequence ID" value="PLR84935.1"/>
    <property type="molecule type" value="Genomic_DNA"/>
</dbReference>
<name>A0A2N5GQ31_9BACI</name>
<evidence type="ECO:0000313" key="3">
    <source>
        <dbReference type="Proteomes" id="UP000234951"/>
    </source>
</evidence>
<evidence type="ECO:0000313" key="1">
    <source>
        <dbReference type="EMBL" id="PLR84935.1"/>
    </source>
</evidence>
<reference evidence="1 3" key="1">
    <citation type="submission" date="2017-11" db="EMBL/GenBank/DDBJ databases">
        <title>Comparitive Functional Genomics of Dry Heat Resistant strains isolated from the Viking Spacecraft.</title>
        <authorList>
            <person name="Seuylemezian A."/>
            <person name="Cooper K."/>
            <person name="Vaishampayan P."/>
        </authorList>
    </citation>
    <scope>NUCLEOTIDE SEQUENCE [LARGE SCALE GENOMIC DNA]</scope>
    <source>
        <strain evidence="1 3">M4.6</strain>
    </source>
</reference>
<dbReference type="EMBL" id="PGVD01000036">
    <property type="protein sequence ID" value="PLR95837.1"/>
    <property type="molecule type" value="Genomic_DNA"/>
</dbReference>
<sequence length="412" mass="47072">MIREYRADVESVYQTWFINNDERLKAFRTIRNGIKAVVEDIENDQFGSDFKGSSLETVVTAIAEQKQVFEGAAHAFYWKPKLRIPDIYENEINKKTFGRFLKSCLYGTNEKQLLEEVYKLNGENIKGLGPAVANILYFLHPTVFPPFNTAIVKGFNLLFNEKAKLGSWTEYLKMKEVIQNFNKTYSSLLSKDLGAVGGLLFEIGIGRLVISENHNFVLKNIEKLEKTNKKRHSEVMNEVLENNGHSEMQYHLAKLGGSLGYRVWIARNDHKREWNNQKLGELSAPHLKLQDIPSQVKETISLIDVLWLDSNDQIVCAFEVEKSTSIFSGILRLYDLALTMGGHNCNFYLVAPDQREKEIKAQLLRPSFQHSQMCNISYILFSDLRCDCEAMCKFGTNASVLDKIAMNVDTAV</sequence>
<evidence type="ECO:0000313" key="4">
    <source>
        <dbReference type="Proteomes" id="UP000235114"/>
    </source>
</evidence>
<organism evidence="1 3">
    <name type="scientific">Bacillus canaveralius</name>
    <dbReference type="NCBI Taxonomy" id="1403243"/>
    <lineage>
        <taxon>Bacteria</taxon>
        <taxon>Bacillati</taxon>
        <taxon>Bacillota</taxon>
        <taxon>Bacilli</taxon>
        <taxon>Bacillales</taxon>
        <taxon>Bacillaceae</taxon>
        <taxon>Bacillus</taxon>
    </lineage>
</organism>
<evidence type="ECO:0000313" key="2">
    <source>
        <dbReference type="EMBL" id="PLR95837.1"/>
    </source>
</evidence>
<comment type="caution">
    <text evidence="1">The sequence shown here is derived from an EMBL/GenBank/DDBJ whole genome shotgun (WGS) entry which is preliminary data.</text>
</comment>
<reference evidence="2 4" key="2">
    <citation type="submission" date="2017-12" db="EMBL/GenBank/DDBJ databases">
        <title>Comparative Functional Genomics of Dry Heat Resistant strains isolated from the Viking Spacecraft.</title>
        <authorList>
            <person name="Seuylemezian A."/>
            <person name="Cooper K."/>
            <person name="Vaishampayan P."/>
        </authorList>
    </citation>
    <scope>NUCLEOTIDE SEQUENCE [LARGE SCALE GENOMIC DNA]</scope>
    <source>
        <strain evidence="2 4">ATCC 29669</strain>
    </source>
</reference>
<dbReference type="Proteomes" id="UP000235114">
    <property type="component" value="Unassembled WGS sequence"/>
</dbReference>
<proteinExistence type="predicted"/>
<dbReference type="Proteomes" id="UP000234951">
    <property type="component" value="Unassembled WGS sequence"/>
</dbReference>
<dbReference type="AlphaFoldDB" id="A0A2N5GQ31"/>